<organism evidence="6 7">
    <name type="scientific">Halioglobus japonicus</name>
    <dbReference type="NCBI Taxonomy" id="930805"/>
    <lineage>
        <taxon>Bacteria</taxon>
        <taxon>Pseudomonadati</taxon>
        <taxon>Pseudomonadota</taxon>
        <taxon>Gammaproteobacteria</taxon>
        <taxon>Cellvibrionales</taxon>
        <taxon>Halieaceae</taxon>
        <taxon>Halioglobus</taxon>
    </lineage>
</organism>
<dbReference type="CDD" id="cd06170">
    <property type="entry name" value="LuxR_C_like"/>
    <property type="match status" value="1"/>
</dbReference>
<gene>
    <name evidence="6" type="ORF">C0029_09655</name>
</gene>
<dbReference type="SMART" id="SM00448">
    <property type="entry name" value="REC"/>
    <property type="match status" value="1"/>
</dbReference>
<dbReference type="SUPFAM" id="SSF52172">
    <property type="entry name" value="CheY-like"/>
    <property type="match status" value="1"/>
</dbReference>
<dbReference type="Pfam" id="PF00072">
    <property type="entry name" value="Response_reg"/>
    <property type="match status" value="1"/>
</dbReference>
<comment type="caution">
    <text evidence="6">The sequence shown here is derived from an EMBL/GenBank/DDBJ whole genome shotgun (WGS) entry which is preliminary data.</text>
</comment>
<feature type="domain" description="HTH luxR-type" evidence="4">
    <location>
        <begin position="141"/>
        <end position="206"/>
    </location>
</feature>
<dbReference type="Gene3D" id="3.40.50.2300">
    <property type="match status" value="1"/>
</dbReference>
<dbReference type="Proteomes" id="UP000235162">
    <property type="component" value="Unassembled WGS sequence"/>
</dbReference>
<dbReference type="InterPro" id="IPR058245">
    <property type="entry name" value="NreC/VraR/RcsB-like_REC"/>
</dbReference>
<evidence type="ECO:0000256" key="2">
    <source>
        <dbReference type="ARBA" id="ARBA00023125"/>
    </source>
</evidence>
<dbReference type="InterPro" id="IPR016032">
    <property type="entry name" value="Sig_transdc_resp-reg_C-effctor"/>
</dbReference>
<evidence type="ECO:0000259" key="5">
    <source>
        <dbReference type="PROSITE" id="PS50110"/>
    </source>
</evidence>
<keyword evidence="2 6" id="KW-0238">DNA-binding</keyword>
<keyword evidence="1 3" id="KW-0597">Phosphoprotein</keyword>
<dbReference type="CDD" id="cd17535">
    <property type="entry name" value="REC_NarL-like"/>
    <property type="match status" value="1"/>
</dbReference>
<dbReference type="Pfam" id="PF00196">
    <property type="entry name" value="GerE"/>
    <property type="match status" value="1"/>
</dbReference>
<evidence type="ECO:0000313" key="7">
    <source>
        <dbReference type="Proteomes" id="UP000235162"/>
    </source>
</evidence>
<feature type="domain" description="Response regulatory" evidence="5">
    <location>
        <begin position="3"/>
        <end position="119"/>
    </location>
</feature>
<dbReference type="PROSITE" id="PS50043">
    <property type="entry name" value="HTH_LUXR_2"/>
    <property type="match status" value="1"/>
</dbReference>
<proteinExistence type="predicted"/>
<dbReference type="AlphaFoldDB" id="A0AAP8MF12"/>
<dbReference type="GO" id="GO:0003677">
    <property type="term" value="F:DNA binding"/>
    <property type="evidence" value="ECO:0007669"/>
    <property type="project" value="UniProtKB-KW"/>
</dbReference>
<reference evidence="6 7" key="1">
    <citation type="submission" date="2018-01" db="EMBL/GenBank/DDBJ databases">
        <title>The draft genome sequence of Halioglobus japonicus S1-36.</title>
        <authorList>
            <person name="Du Z.-J."/>
            <person name="Shi M.-J."/>
        </authorList>
    </citation>
    <scope>NUCLEOTIDE SEQUENCE [LARGE SCALE GENOMIC DNA]</scope>
    <source>
        <strain evidence="6 7">S1-36</strain>
    </source>
</reference>
<dbReference type="InterPro" id="IPR001789">
    <property type="entry name" value="Sig_transdc_resp-reg_receiver"/>
</dbReference>
<evidence type="ECO:0000259" key="4">
    <source>
        <dbReference type="PROSITE" id="PS50043"/>
    </source>
</evidence>
<feature type="modified residue" description="4-aspartylphosphate" evidence="3">
    <location>
        <position position="54"/>
    </location>
</feature>
<evidence type="ECO:0000256" key="3">
    <source>
        <dbReference type="PROSITE-ProRule" id="PRU00169"/>
    </source>
</evidence>
<dbReference type="PROSITE" id="PS00622">
    <property type="entry name" value="HTH_LUXR_1"/>
    <property type="match status" value="1"/>
</dbReference>
<dbReference type="GO" id="GO:0000160">
    <property type="term" value="P:phosphorelay signal transduction system"/>
    <property type="evidence" value="ECO:0007669"/>
    <property type="project" value="InterPro"/>
</dbReference>
<keyword evidence="7" id="KW-1185">Reference proteome</keyword>
<dbReference type="SMART" id="SM00421">
    <property type="entry name" value="HTH_LUXR"/>
    <property type="match status" value="1"/>
</dbReference>
<dbReference type="RefSeq" id="WP_084199355.1">
    <property type="nucleotide sequence ID" value="NZ_BMYL01000002.1"/>
</dbReference>
<name>A0AAP8MF12_9GAMM</name>
<dbReference type="InterPro" id="IPR039420">
    <property type="entry name" value="WalR-like"/>
</dbReference>
<dbReference type="PANTHER" id="PTHR43214">
    <property type="entry name" value="TWO-COMPONENT RESPONSE REGULATOR"/>
    <property type="match status" value="1"/>
</dbReference>
<evidence type="ECO:0000256" key="1">
    <source>
        <dbReference type="ARBA" id="ARBA00022553"/>
    </source>
</evidence>
<dbReference type="PRINTS" id="PR00038">
    <property type="entry name" value="HTHLUXR"/>
</dbReference>
<dbReference type="KEGG" id="hja:BST95_10630"/>
<protein>
    <submittedName>
        <fullName evidence="6">DNA-binding response regulator</fullName>
    </submittedName>
</protein>
<dbReference type="EMBL" id="PKUR01000002">
    <property type="protein sequence ID" value="PLW86650.1"/>
    <property type="molecule type" value="Genomic_DNA"/>
</dbReference>
<evidence type="ECO:0000313" key="6">
    <source>
        <dbReference type="EMBL" id="PLW86650.1"/>
    </source>
</evidence>
<dbReference type="PROSITE" id="PS50110">
    <property type="entry name" value="RESPONSE_REGULATORY"/>
    <property type="match status" value="1"/>
</dbReference>
<dbReference type="InterPro" id="IPR000792">
    <property type="entry name" value="Tscrpt_reg_LuxR_C"/>
</dbReference>
<dbReference type="InterPro" id="IPR011006">
    <property type="entry name" value="CheY-like_superfamily"/>
</dbReference>
<dbReference type="GO" id="GO:0006355">
    <property type="term" value="P:regulation of DNA-templated transcription"/>
    <property type="evidence" value="ECO:0007669"/>
    <property type="project" value="InterPro"/>
</dbReference>
<sequence length="208" mass="22568">MIRVGLVDDQALIREGIAQLIALSGKAVTAWQCDNGEAALATLRKEPIDVMVCDIRMPGMDGITMVKRLRANGERQPVLMLTTFDDHQLFLDALAAGANGFLLKDVSLDKLIEAIETVAGGGFIAEPRLVSQASTTVKDAPPADPDLLSDKEREVLRLVAGGLSNREIASVIHLAEGTVKNHVSHILTKLNCRDRTQAVLYAIHWQLI</sequence>
<accession>A0AAP8MF12</accession>
<dbReference type="SUPFAM" id="SSF46894">
    <property type="entry name" value="C-terminal effector domain of the bipartite response regulators"/>
    <property type="match status" value="1"/>
</dbReference>